<evidence type="ECO:0000313" key="2">
    <source>
        <dbReference type="EMBL" id="QVI21257.1"/>
    </source>
</evidence>
<sequence>MAGNGEGGVGDGETGQDGDDDAEQSVHRGQRAAHVDDGMDGGERLAVLADEGEVGTDQTGRLPVESGGIQTVGELFGLARPHRQFDGRGVGVEVQSEHMPGEVHAPDRDGVRRLVGHFDDDEGHLLGIQAHRIPGVRAPDGPPVEGGGGADAARGGGRSRGEQQCRDGEYDRGQPGAQRPARPPHASATARAQRR</sequence>
<gene>
    <name evidence="2" type="ORF">KHQ06_35580</name>
</gene>
<feature type="compositionally biased region" description="Acidic residues" evidence="1">
    <location>
        <begin position="14"/>
        <end position="23"/>
    </location>
</feature>
<dbReference type="EMBL" id="CP074371">
    <property type="protein sequence ID" value="QVI21257.1"/>
    <property type="molecule type" value="Genomic_DNA"/>
</dbReference>
<name>A0ABX8CMV3_9NOCA</name>
<feature type="compositionally biased region" description="Gly residues" evidence="1">
    <location>
        <begin position="1"/>
        <end position="13"/>
    </location>
</feature>
<feature type="region of interest" description="Disordered" evidence="1">
    <location>
        <begin position="1"/>
        <end position="41"/>
    </location>
</feature>
<reference evidence="2 3" key="1">
    <citation type="submission" date="2021-04" db="EMBL/GenBank/DDBJ databases">
        <title>Nocardia tengchongensis.</title>
        <authorList>
            <person name="Zhuang k."/>
            <person name="Ran Y."/>
            <person name="Li W."/>
        </authorList>
    </citation>
    <scope>NUCLEOTIDE SEQUENCE [LARGE SCALE GENOMIC DNA]</scope>
    <source>
        <strain evidence="2 3">CFH S0057</strain>
    </source>
</reference>
<evidence type="ECO:0000313" key="3">
    <source>
        <dbReference type="Proteomes" id="UP000683310"/>
    </source>
</evidence>
<feature type="compositionally biased region" description="Basic and acidic residues" evidence="1">
    <location>
        <begin position="159"/>
        <end position="172"/>
    </location>
</feature>
<proteinExistence type="predicted"/>
<evidence type="ECO:0000256" key="1">
    <source>
        <dbReference type="SAM" id="MobiDB-lite"/>
    </source>
</evidence>
<organism evidence="2 3">
    <name type="scientific">Nocardia tengchongensis</name>
    <dbReference type="NCBI Taxonomy" id="2055889"/>
    <lineage>
        <taxon>Bacteria</taxon>
        <taxon>Bacillati</taxon>
        <taxon>Actinomycetota</taxon>
        <taxon>Actinomycetes</taxon>
        <taxon>Mycobacteriales</taxon>
        <taxon>Nocardiaceae</taxon>
        <taxon>Nocardia</taxon>
    </lineage>
</organism>
<dbReference type="Proteomes" id="UP000683310">
    <property type="component" value="Chromosome"/>
</dbReference>
<feature type="compositionally biased region" description="Gly residues" evidence="1">
    <location>
        <begin position="144"/>
        <end position="158"/>
    </location>
</feature>
<accession>A0ABX8CMV3</accession>
<feature type="region of interest" description="Disordered" evidence="1">
    <location>
        <begin position="127"/>
        <end position="195"/>
    </location>
</feature>
<protein>
    <submittedName>
        <fullName evidence="2">Uncharacterized protein</fullName>
    </submittedName>
</protein>
<keyword evidence="3" id="KW-1185">Reference proteome</keyword>